<dbReference type="RefSeq" id="WP_190905119.1">
    <property type="nucleotide sequence ID" value="NZ_JACJTQ010000002.1"/>
</dbReference>
<sequence>MTTGWGVYDNFSTANGVESPAPSAALTAFYNSLGVLGFRDYDDTTANRVFANTFTGLDQRNLGGKLIGATLEYNVQAAAGGSDNDSIGLRFVSGASGYSSDYSAWWAFLGTMESGANNPNNPSNHWNPGDAAAYSKLDLGNLAATNSNGKGYYPNNISSIIPGALSPSFTINPSGSISLISTIENEGVLDVAIQDDTNVDFLQLNVHYRGDYNSSNPDDVIVGFAGNDTLQGLTGDDVLFGDDGKDILDGGAGNDYLDGGGGSWNYFLGSSGFDIFDGTSGFDMADYSNGTSIFAAPANGFYSPITFFVPQAIVQKSADGSQDQLINVEIVAAAGGAYTNTNTTLNDTIDVSAALGGVKVDLRAGFGPILQYIGTPLSSWASLNYTVWNFDNVNGSNFNDVLYGSNFGNSFLNGNGGNDWLQEDGTGDDILNGGAGNDTLIAGAGNDILNGGVGNDSLKGGTGNDVYFVNTGGDVVTELVNEGTDLVKSSITYTLTANVENLTLTGAANLNGTGNALKNIINGNTGNNTLKGGLGNDTINGGAGNDILFGDDGNDTLIGGLGNDTLVGGLGKDILFGGLGSDTFKYNALSLGESLLGTSPNFTFDVIKDYNYSQGDKIDAPAPIGGLLTSSLGNVGALNVANIQTLLTPFSFGVSQAKAFTATGYAGTFVALNDGIAGFNPAADAIVFLEGYNISATNAVQVV</sequence>
<keyword evidence="2" id="KW-0964">Secreted</keyword>
<reference evidence="3 4" key="1">
    <citation type="journal article" date="2020" name="ISME J.">
        <title>Comparative genomics reveals insights into cyanobacterial evolution and habitat adaptation.</title>
        <authorList>
            <person name="Chen M.Y."/>
            <person name="Teng W.K."/>
            <person name="Zhao L."/>
            <person name="Hu C.X."/>
            <person name="Zhou Y.K."/>
            <person name="Han B.P."/>
            <person name="Song L.R."/>
            <person name="Shu W.S."/>
        </authorList>
    </citation>
    <scope>NUCLEOTIDE SEQUENCE [LARGE SCALE GENOMIC DNA]</scope>
    <source>
        <strain evidence="3 4">FACHB-362</strain>
    </source>
</reference>
<dbReference type="Proteomes" id="UP000660381">
    <property type="component" value="Unassembled WGS sequence"/>
</dbReference>
<keyword evidence="4" id="KW-1185">Reference proteome</keyword>
<gene>
    <name evidence="3" type="ORF">H6G68_02020</name>
</gene>
<dbReference type="Pfam" id="PF00353">
    <property type="entry name" value="HemolysinCabind"/>
    <property type="match status" value="5"/>
</dbReference>
<dbReference type="PANTHER" id="PTHR38340:SF1">
    <property type="entry name" value="S-LAYER PROTEIN"/>
    <property type="match status" value="1"/>
</dbReference>
<dbReference type="InterPro" id="IPR050557">
    <property type="entry name" value="RTX_toxin/Mannuronan_C5-epim"/>
</dbReference>
<dbReference type="PRINTS" id="PR00313">
    <property type="entry name" value="CABNDNGRPT"/>
</dbReference>
<dbReference type="PROSITE" id="PS00330">
    <property type="entry name" value="HEMOLYSIN_CALCIUM"/>
    <property type="match status" value="5"/>
</dbReference>
<accession>A0ABR8IYU2</accession>
<dbReference type="InterPro" id="IPR001343">
    <property type="entry name" value="Hemolysn_Ca-bd"/>
</dbReference>
<comment type="caution">
    <text evidence="3">The sequence shown here is derived from an EMBL/GenBank/DDBJ whole genome shotgun (WGS) entry which is preliminary data.</text>
</comment>
<dbReference type="InterPro" id="IPR011049">
    <property type="entry name" value="Serralysin-like_metalloprot_C"/>
</dbReference>
<dbReference type="SUPFAM" id="SSF51120">
    <property type="entry name" value="beta-Roll"/>
    <property type="match status" value="3"/>
</dbReference>
<dbReference type="PANTHER" id="PTHR38340">
    <property type="entry name" value="S-LAYER PROTEIN"/>
    <property type="match status" value="1"/>
</dbReference>
<proteinExistence type="predicted"/>
<dbReference type="InterPro" id="IPR048165">
    <property type="entry name" value="Bluetail_dom"/>
</dbReference>
<dbReference type="EMBL" id="JACJTQ010000002">
    <property type="protein sequence ID" value="MBD2690538.1"/>
    <property type="molecule type" value="Genomic_DNA"/>
</dbReference>
<evidence type="ECO:0000256" key="1">
    <source>
        <dbReference type="ARBA" id="ARBA00004613"/>
    </source>
</evidence>
<dbReference type="Gene3D" id="2.150.10.10">
    <property type="entry name" value="Serralysin-like metalloprotease, C-terminal"/>
    <property type="match status" value="3"/>
</dbReference>
<protein>
    <submittedName>
        <fullName evidence="3">Calcium-binding protein</fullName>
    </submittedName>
</protein>
<name>A0ABR8IYU2_9NOST</name>
<organism evidence="3 4">
    <name type="scientific">Anabaena catenula FACHB-362</name>
    <dbReference type="NCBI Taxonomy" id="2692877"/>
    <lineage>
        <taxon>Bacteria</taxon>
        <taxon>Bacillati</taxon>
        <taxon>Cyanobacteriota</taxon>
        <taxon>Cyanophyceae</taxon>
        <taxon>Nostocales</taxon>
        <taxon>Nostocaceae</taxon>
        <taxon>Anabaena</taxon>
    </lineage>
</organism>
<evidence type="ECO:0000313" key="3">
    <source>
        <dbReference type="EMBL" id="MBD2690538.1"/>
    </source>
</evidence>
<evidence type="ECO:0000256" key="2">
    <source>
        <dbReference type="ARBA" id="ARBA00022525"/>
    </source>
</evidence>
<dbReference type="InterPro" id="IPR018511">
    <property type="entry name" value="Hemolysin-typ_Ca-bd_CS"/>
</dbReference>
<dbReference type="NCBIfam" id="NF041519">
    <property type="entry name" value="bluetail"/>
    <property type="match status" value="1"/>
</dbReference>
<comment type="subcellular location">
    <subcellularLocation>
        <location evidence="1">Secreted</location>
    </subcellularLocation>
</comment>
<evidence type="ECO:0000313" key="4">
    <source>
        <dbReference type="Proteomes" id="UP000660381"/>
    </source>
</evidence>